<reference evidence="2" key="1">
    <citation type="journal article" date="2023" name="Mol. Phylogenet. Evol.">
        <title>Genome-scale phylogeny and comparative genomics of the fungal order Sordariales.</title>
        <authorList>
            <person name="Hensen N."/>
            <person name="Bonometti L."/>
            <person name="Westerberg I."/>
            <person name="Brannstrom I.O."/>
            <person name="Guillou S."/>
            <person name="Cros-Aarteil S."/>
            <person name="Calhoun S."/>
            <person name="Haridas S."/>
            <person name="Kuo A."/>
            <person name="Mondo S."/>
            <person name="Pangilinan J."/>
            <person name="Riley R."/>
            <person name="LaButti K."/>
            <person name="Andreopoulos B."/>
            <person name="Lipzen A."/>
            <person name="Chen C."/>
            <person name="Yan M."/>
            <person name="Daum C."/>
            <person name="Ng V."/>
            <person name="Clum A."/>
            <person name="Steindorff A."/>
            <person name="Ohm R.A."/>
            <person name="Martin F."/>
            <person name="Silar P."/>
            <person name="Natvig D.O."/>
            <person name="Lalanne C."/>
            <person name="Gautier V."/>
            <person name="Ament-Velasquez S.L."/>
            <person name="Kruys A."/>
            <person name="Hutchinson M.I."/>
            <person name="Powell A.J."/>
            <person name="Barry K."/>
            <person name="Miller A.N."/>
            <person name="Grigoriev I.V."/>
            <person name="Debuchy R."/>
            <person name="Gladieux P."/>
            <person name="Hiltunen Thoren M."/>
            <person name="Johannesson H."/>
        </authorList>
    </citation>
    <scope>NUCLEOTIDE SEQUENCE</scope>
    <source>
        <strain evidence="2">CBS 538.74</strain>
    </source>
</reference>
<comment type="caution">
    <text evidence="2">The sequence shown here is derived from an EMBL/GenBank/DDBJ whole genome shotgun (WGS) entry which is preliminary data.</text>
</comment>
<dbReference type="EMBL" id="MU857105">
    <property type="protein sequence ID" value="KAK4150006.1"/>
    <property type="molecule type" value="Genomic_DNA"/>
</dbReference>
<evidence type="ECO:0000256" key="1">
    <source>
        <dbReference type="SAM" id="MobiDB-lite"/>
    </source>
</evidence>
<name>A0AAN6ZV54_9PEZI</name>
<accession>A0AAN6ZV54</accession>
<dbReference type="AlphaFoldDB" id="A0AAN6ZV54"/>
<proteinExistence type="predicted"/>
<gene>
    <name evidence="2" type="ORF">C8A00DRAFT_18391</name>
</gene>
<protein>
    <submittedName>
        <fullName evidence="2">Uncharacterized protein</fullName>
    </submittedName>
</protein>
<organism evidence="2 3">
    <name type="scientific">Chaetomidium leptoderma</name>
    <dbReference type="NCBI Taxonomy" id="669021"/>
    <lineage>
        <taxon>Eukaryota</taxon>
        <taxon>Fungi</taxon>
        <taxon>Dikarya</taxon>
        <taxon>Ascomycota</taxon>
        <taxon>Pezizomycotina</taxon>
        <taxon>Sordariomycetes</taxon>
        <taxon>Sordariomycetidae</taxon>
        <taxon>Sordariales</taxon>
        <taxon>Chaetomiaceae</taxon>
        <taxon>Chaetomidium</taxon>
    </lineage>
</organism>
<keyword evidence="3" id="KW-1185">Reference proteome</keyword>
<dbReference type="Proteomes" id="UP001302745">
    <property type="component" value="Unassembled WGS sequence"/>
</dbReference>
<evidence type="ECO:0000313" key="3">
    <source>
        <dbReference type="Proteomes" id="UP001302745"/>
    </source>
</evidence>
<feature type="non-terminal residue" evidence="2">
    <location>
        <position position="1"/>
    </location>
</feature>
<sequence length="103" mass="11776">TADMWFRRTLLRLSNKSKKSKVREIQWSDDGEVRPVTRGKSKQFTGSEDIPPAPMMKGLAPYRMKSNLSYSSQAPLMTVDRSYFKVQKGAPGRTRYFTLPSKA</sequence>
<reference evidence="2" key="2">
    <citation type="submission" date="2023-05" db="EMBL/GenBank/DDBJ databases">
        <authorList>
            <consortium name="Lawrence Berkeley National Laboratory"/>
            <person name="Steindorff A."/>
            <person name="Hensen N."/>
            <person name="Bonometti L."/>
            <person name="Westerberg I."/>
            <person name="Brannstrom I.O."/>
            <person name="Guillou S."/>
            <person name="Cros-Aarteil S."/>
            <person name="Calhoun S."/>
            <person name="Haridas S."/>
            <person name="Kuo A."/>
            <person name="Mondo S."/>
            <person name="Pangilinan J."/>
            <person name="Riley R."/>
            <person name="Labutti K."/>
            <person name="Andreopoulos B."/>
            <person name="Lipzen A."/>
            <person name="Chen C."/>
            <person name="Yanf M."/>
            <person name="Daum C."/>
            <person name="Ng V."/>
            <person name="Clum A."/>
            <person name="Ohm R."/>
            <person name="Martin F."/>
            <person name="Silar P."/>
            <person name="Natvig D."/>
            <person name="Lalanne C."/>
            <person name="Gautier V."/>
            <person name="Ament-Velasquez S.L."/>
            <person name="Kruys A."/>
            <person name="Hutchinson M.I."/>
            <person name="Powell A.J."/>
            <person name="Barry K."/>
            <person name="Miller A.N."/>
            <person name="Grigoriev I.V."/>
            <person name="Debuchy R."/>
            <person name="Gladieux P."/>
            <person name="Thoren M.H."/>
            <person name="Johannesson H."/>
        </authorList>
    </citation>
    <scope>NUCLEOTIDE SEQUENCE</scope>
    <source>
        <strain evidence="2">CBS 538.74</strain>
    </source>
</reference>
<feature type="region of interest" description="Disordered" evidence="1">
    <location>
        <begin position="33"/>
        <end position="52"/>
    </location>
</feature>
<evidence type="ECO:0000313" key="2">
    <source>
        <dbReference type="EMBL" id="KAK4150006.1"/>
    </source>
</evidence>